<feature type="transmembrane region" description="Helical" evidence="7">
    <location>
        <begin position="116"/>
        <end position="134"/>
    </location>
</feature>
<reference evidence="10" key="1">
    <citation type="journal article" date="2019" name="Int. J. Syst. Evol. Microbiol.">
        <title>The Global Catalogue of Microorganisms (GCM) 10K type strain sequencing project: providing services to taxonomists for standard genome sequencing and annotation.</title>
        <authorList>
            <consortium name="The Broad Institute Genomics Platform"/>
            <consortium name="The Broad Institute Genome Sequencing Center for Infectious Disease"/>
            <person name="Wu L."/>
            <person name="Ma J."/>
        </authorList>
    </citation>
    <scope>NUCLEOTIDE SEQUENCE [LARGE SCALE GENOMIC DNA]</scope>
    <source>
        <strain evidence="10">WLHS5</strain>
    </source>
</reference>
<sequence>MIPSARSFPRTLPGPAERSRELRTGALLLVVLTAGAYLPSPLYPGYQRAFEFSDLTTTLIYATFALVSAPALVLFGQASDALGPRSVLRWSTLAAAAASACFALATGPAVLLAGRALQGLALGAATGAAGVLIGRGAPGRGSLVASTAFLAGTAIGPIAGGVLGSFDPVLLPYLVHLVLLRIAWHQVSGLPAAQAPGRWRPSRPRIPAGMRRSFAAAAVNGFLAWAVVGLFLSLIPSLLGAGPAITGGVLGSVLIFSVLVQPLVGRLGARRAQLLGLGALLLSLVLLAATAGASLLVTFPMAVAAGLGHGLVYGGASAAVVDRTPEGQRGGITGALYLAFYAGAGFPAIVVGLLTWSRPLPIATTWTALAAVALIPVGVALLLVERRASEVGVPGAQALRLRW</sequence>
<feature type="transmembrane region" description="Helical" evidence="7">
    <location>
        <begin position="58"/>
        <end position="75"/>
    </location>
</feature>
<feature type="transmembrane region" description="Helical" evidence="7">
    <location>
        <begin position="21"/>
        <end position="38"/>
    </location>
</feature>
<evidence type="ECO:0000259" key="8">
    <source>
        <dbReference type="PROSITE" id="PS50850"/>
    </source>
</evidence>
<comment type="caution">
    <text evidence="9">The sequence shown here is derived from an EMBL/GenBank/DDBJ whole genome shotgun (WGS) entry which is preliminary data.</text>
</comment>
<dbReference type="PROSITE" id="PS50850">
    <property type="entry name" value="MFS"/>
    <property type="match status" value="1"/>
</dbReference>
<accession>A0ABW2LS93</accession>
<dbReference type="InterPro" id="IPR011701">
    <property type="entry name" value="MFS"/>
</dbReference>
<dbReference type="InterPro" id="IPR020846">
    <property type="entry name" value="MFS_dom"/>
</dbReference>
<feature type="transmembrane region" description="Helical" evidence="7">
    <location>
        <begin position="272"/>
        <end position="296"/>
    </location>
</feature>
<evidence type="ECO:0000256" key="6">
    <source>
        <dbReference type="ARBA" id="ARBA00023136"/>
    </source>
</evidence>
<evidence type="ECO:0000313" key="10">
    <source>
        <dbReference type="Proteomes" id="UP001596504"/>
    </source>
</evidence>
<gene>
    <name evidence="9" type="ORF">ACFQRI_23520</name>
</gene>
<keyword evidence="3" id="KW-1003">Cell membrane</keyword>
<proteinExistence type="predicted"/>
<evidence type="ECO:0000256" key="5">
    <source>
        <dbReference type="ARBA" id="ARBA00022989"/>
    </source>
</evidence>
<dbReference type="Pfam" id="PF07690">
    <property type="entry name" value="MFS_1"/>
    <property type="match status" value="2"/>
</dbReference>
<dbReference type="InterPro" id="IPR050171">
    <property type="entry name" value="MFS_Transporters"/>
</dbReference>
<feature type="domain" description="Major facilitator superfamily (MFS) profile" evidence="8">
    <location>
        <begin position="153"/>
        <end position="403"/>
    </location>
</feature>
<feature type="transmembrane region" description="Helical" evidence="7">
    <location>
        <begin position="87"/>
        <end position="110"/>
    </location>
</feature>
<feature type="transmembrane region" description="Helical" evidence="7">
    <location>
        <begin position="170"/>
        <end position="193"/>
    </location>
</feature>
<dbReference type="PANTHER" id="PTHR23517">
    <property type="entry name" value="RESISTANCE PROTEIN MDTM, PUTATIVE-RELATED-RELATED"/>
    <property type="match status" value="1"/>
</dbReference>
<feature type="transmembrane region" description="Helical" evidence="7">
    <location>
        <begin position="334"/>
        <end position="356"/>
    </location>
</feature>
<dbReference type="Gene3D" id="1.20.1250.20">
    <property type="entry name" value="MFS general substrate transporter like domains"/>
    <property type="match status" value="1"/>
</dbReference>
<feature type="transmembrane region" description="Helical" evidence="7">
    <location>
        <begin position="214"/>
        <end position="235"/>
    </location>
</feature>
<dbReference type="PANTHER" id="PTHR23517:SF13">
    <property type="entry name" value="MAJOR FACILITATOR SUPERFAMILY MFS_1"/>
    <property type="match status" value="1"/>
</dbReference>
<evidence type="ECO:0000313" key="9">
    <source>
        <dbReference type="EMBL" id="MFC7344390.1"/>
    </source>
</evidence>
<dbReference type="InterPro" id="IPR036259">
    <property type="entry name" value="MFS_trans_sf"/>
</dbReference>
<keyword evidence="4 7" id="KW-0812">Transmembrane</keyword>
<feature type="transmembrane region" description="Helical" evidence="7">
    <location>
        <begin position="302"/>
        <end position="322"/>
    </location>
</feature>
<keyword evidence="2" id="KW-0813">Transport</keyword>
<evidence type="ECO:0000256" key="2">
    <source>
        <dbReference type="ARBA" id="ARBA00022448"/>
    </source>
</evidence>
<dbReference type="Proteomes" id="UP001596504">
    <property type="component" value="Unassembled WGS sequence"/>
</dbReference>
<name>A0ABW2LS93_9PSEU</name>
<evidence type="ECO:0000256" key="1">
    <source>
        <dbReference type="ARBA" id="ARBA00004651"/>
    </source>
</evidence>
<keyword evidence="5 7" id="KW-1133">Transmembrane helix</keyword>
<protein>
    <submittedName>
        <fullName evidence="9">MFS transporter</fullName>
    </submittedName>
</protein>
<dbReference type="EMBL" id="JBHTCJ010000016">
    <property type="protein sequence ID" value="MFC7344390.1"/>
    <property type="molecule type" value="Genomic_DNA"/>
</dbReference>
<feature type="transmembrane region" description="Helical" evidence="7">
    <location>
        <begin position="362"/>
        <end position="384"/>
    </location>
</feature>
<dbReference type="RefSeq" id="WP_380672130.1">
    <property type="nucleotide sequence ID" value="NZ_JBHTCJ010000016.1"/>
</dbReference>
<dbReference type="SUPFAM" id="SSF103473">
    <property type="entry name" value="MFS general substrate transporter"/>
    <property type="match status" value="1"/>
</dbReference>
<evidence type="ECO:0000256" key="7">
    <source>
        <dbReference type="SAM" id="Phobius"/>
    </source>
</evidence>
<keyword evidence="10" id="KW-1185">Reference proteome</keyword>
<feature type="transmembrane region" description="Helical" evidence="7">
    <location>
        <begin position="241"/>
        <end position="260"/>
    </location>
</feature>
<evidence type="ECO:0000256" key="4">
    <source>
        <dbReference type="ARBA" id="ARBA00022692"/>
    </source>
</evidence>
<feature type="transmembrane region" description="Helical" evidence="7">
    <location>
        <begin position="141"/>
        <end position="164"/>
    </location>
</feature>
<keyword evidence="6 7" id="KW-0472">Membrane</keyword>
<comment type="subcellular location">
    <subcellularLocation>
        <location evidence="1">Cell membrane</location>
        <topology evidence="1">Multi-pass membrane protein</topology>
    </subcellularLocation>
</comment>
<evidence type="ECO:0000256" key="3">
    <source>
        <dbReference type="ARBA" id="ARBA00022475"/>
    </source>
</evidence>
<organism evidence="9 10">
    <name type="scientific">Saccharopolyspora griseoalba</name>
    <dbReference type="NCBI Taxonomy" id="1431848"/>
    <lineage>
        <taxon>Bacteria</taxon>
        <taxon>Bacillati</taxon>
        <taxon>Actinomycetota</taxon>
        <taxon>Actinomycetes</taxon>
        <taxon>Pseudonocardiales</taxon>
        <taxon>Pseudonocardiaceae</taxon>
        <taxon>Saccharopolyspora</taxon>
    </lineage>
</organism>